<gene>
    <name evidence="2" type="ORF">JOD45_002161</name>
</gene>
<reference evidence="2 3" key="1">
    <citation type="submission" date="2021-01" db="EMBL/GenBank/DDBJ databases">
        <title>Genomic Encyclopedia of Type Strains, Phase IV (KMG-IV): sequencing the most valuable type-strain genomes for metagenomic binning, comparative biology and taxonomic classification.</title>
        <authorList>
            <person name="Goeker M."/>
        </authorList>
    </citation>
    <scope>NUCLEOTIDE SEQUENCE [LARGE SCALE GENOMIC DNA]</scope>
    <source>
        <strain evidence="2 3">DSM 28236</strain>
    </source>
</reference>
<organism evidence="2 3">
    <name type="scientific">Scopulibacillus daqui</name>
    <dbReference type="NCBI Taxonomy" id="1469162"/>
    <lineage>
        <taxon>Bacteria</taxon>
        <taxon>Bacillati</taxon>
        <taxon>Bacillota</taxon>
        <taxon>Bacilli</taxon>
        <taxon>Bacillales</taxon>
        <taxon>Sporolactobacillaceae</taxon>
        <taxon>Scopulibacillus</taxon>
    </lineage>
</organism>
<evidence type="ECO:0000256" key="1">
    <source>
        <dbReference type="SAM" id="Phobius"/>
    </source>
</evidence>
<feature type="transmembrane region" description="Helical" evidence="1">
    <location>
        <begin position="7"/>
        <end position="25"/>
    </location>
</feature>
<keyword evidence="1" id="KW-0472">Membrane</keyword>
<keyword evidence="3" id="KW-1185">Reference proteome</keyword>
<accession>A0ABS2Q1D6</accession>
<evidence type="ECO:0000313" key="2">
    <source>
        <dbReference type="EMBL" id="MBM7645936.1"/>
    </source>
</evidence>
<dbReference type="EMBL" id="JAFBER010000013">
    <property type="protein sequence ID" value="MBM7645936.1"/>
    <property type="molecule type" value="Genomic_DNA"/>
</dbReference>
<keyword evidence="1" id="KW-1133">Transmembrane helix</keyword>
<protein>
    <submittedName>
        <fullName evidence="2">Uncharacterized protein</fullName>
    </submittedName>
</protein>
<comment type="caution">
    <text evidence="2">The sequence shown here is derived from an EMBL/GenBank/DDBJ whole genome shotgun (WGS) entry which is preliminary data.</text>
</comment>
<evidence type="ECO:0000313" key="3">
    <source>
        <dbReference type="Proteomes" id="UP000808914"/>
    </source>
</evidence>
<dbReference type="RefSeq" id="WP_205003841.1">
    <property type="nucleotide sequence ID" value="NZ_JAFBER010000013.1"/>
</dbReference>
<feature type="transmembrane region" description="Helical" evidence="1">
    <location>
        <begin position="31"/>
        <end position="50"/>
    </location>
</feature>
<sequence>MHPKLGYIVNLAVTIICLFIFPEFILKSHPIYALIIGAILAIIINTVLGAKWRPWKSIKSE</sequence>
<keyword evidence="1" id="KW-0812">Transmembrane</keyword>
<proteinExistence type="predicted"/>
<dbReference type="Proteomes" id="UP000808914">
    <property type="component" value="Unassembled WGS sequence"/>
</dbReference>
<name>A0ABS2Q1D6_9BACL</name>